<feature type="region of interest" description="Disordered" evidence="1">
    <location>
        <begin position="258"/>
        <end position="293"/>
    </location>
</feature>
<dbReference type="Pfam" id="PF07261">
    <property type="entry name" value="DnaB_2"/>
    <property type="match status" value="1"/>
</dbReference>
<evidence type="ECO:0000259" key="2">
    <source>
        <dbReference type="Pfam" id="PF06970"/>
    </source>
</evidence>
<accession>A0A3G8FCZ0</accession>
<evidence type="ECO:0000259" key="3">
    <source>
        <dbReference type="Pfam" id="PF07261"/>
    </source>
</evidence>
<dbReference type="Pfam" id="PF06970">
    <property type="entry name" value="RepA_N"/>
    <property type="match status" value="1"/>
</dbReference>
<keyword evidence="5" id="KW-1185">Reference proteome</keyword>
<sequence>MHINEVKNNAFYQFPQWLLKEEPYKNLGDKAKLMYMLLFDRRTLSIKNKWYDDDGQIYMYFTNEQFMKELNCSEKTIIKAKKELSQIGLLKEVRQGINRPNRLYINGTVESTGQDLKKVQQGTVESTGQDLEKVQQGTVESTGQDLEKVQGINTNNINTNNINTNISILSNQQQQQQEEIEEVDEIRKSYDMFFEAFPKQRKNAFIQQDILADINEFGNELYQYALKLAMTNEANYPSYIERIFISWRNEGITTLEQAKEKQRKHSNSKPDKYYFSNKSNSDKPKFGPACSKY</sequence>
<proteinExistence type="predicted"/>
<name>A0A3G8FCZ0_9CAUD</name>
<evidence type="ECO:0000256" key="1">
    <source>
        <dbReference type="SAM" id="MobiDB-lite"/>
    </source>
</evidence>
<gene>
    <name evidence="4" type="ORF">CHPC1109_0028</name>
</gene>
<dbReference type="NCBIfam" id="TIGR01446">
    <property type="entry name" value="DnaD_dom"/>
    <property type="match status" value="1"/>
</dbReference>
<reference evidence="4 5" key="1">
    <citation type="submission" date="2018-09" db="EMBL/GenBank/DDBJ databases">
        <title>A comparative genomics approach for identifying host-range determinants of bacteriophages infecting Streptococcus thermophilus.</title>
        <authorList>
            <person name="Szymczak P."/>
            <person name="Rau M.H."/>
            <person name="Monteiro J.M."/>
            <person name="de Pinho M.G."/>
            <person name="Filipe S.R."/>
            <person name="Vogensen F.K."/>
            <person name="Zeidan A."/>
            <person name="Janzen T."/>
        </authorList>
    </citation>
    <scope>NUCLEOTIDE SEQUENCE [LARGE SCALE GENOMIC DNA]</scope>
</reference>
<dbReference type="Proteomes" id="UP000280734">
    <property type="component" value="Segment"/>
</dbReference>
<dbReference type="InterPro" id="IPR010724">
    <property type="entry name" value="RepA_N"/>
</dbReference>
<dbReference type="InterPro" id="IPR034829">
    <property type="entry name" value="DnaD-like_sf"/>
</dbReference>
<dbReference type="SUPFAM" id="SSF158499">
    <property type="entry name" value="DnaD domain-like"/>
    <property type="match status" value="1"/>
</dbReference>
<evidence type="ECO:0000313" key="4">
    <source>
        <dbReference type="EMBL" id="AZF92681.1"/>
    </source>
</evidence>
<organism evidence="4 5">
    <name type="scientific">Streptococcus phage CHPC1109</name>
    <dbReference type="NCBI Taxonomy" id="2365027"/>
    <lineage>
        <taxon>Viruses</taxon>
        <taxon>Duplodnaviria</taxon>
        <taxon>Heunggongvirae</taxon>
        <taxon>Uroviricota</taxon>
        <taxon>Caudoviricetes</taxon>
        <taxon>Aliceevansviridae</taxon>
        <taxon>Brussowvirus</taxon>
        <taxon>Brussowvirus CHPC1109</taxon>
    </lineage>
</organism>
<evidence type="ECO:0000313" key="5">
    <source>
        <dbReference type="Proteomes" id="UP000280734"/>
    </source>
</evidence>
<feature type="domain" description="Replication initiator A N-terminal" evidence="2">
    <location>
        <begin position="10"/>
        <end position="84"/>
    </location>
</feature>
<dbReference type="EMBL" id="MH937505">
    <property type="protein sequence ID" value="AZF92681.1"/>
    <property type="molecule type" value="Genomic_DNA"/>
</dbReference>
<dbReference type="Gene3D" id="1.10.10.630">
    <property type="entry name" value="DnaD domain-like"/>
    <property type="match status" value="1"/>
</dbReference>
<feature type="domain" description="DnaB/C C-terminal" evidence="3">
    <location>
        <begin position="205"/>
        <end position="261"/>
    </location>
</feature>
<dbReference type="InterPro" id="IPR006343">
    <property type="entry name" value="DnaB/C_C"/>
</dbReference>
<protein>
    <submittedName>
        <fullName evidence="4">Replication initiation protein A</fullName>
    </submittedName>
</protein>